<protein>
    <submittedName>
        <fullName evidence="4">GAF domain-containing protein</fullName>
    </submittedName>
</protein>
<dbReference type="Pfam" id="PF16927">
    <property type="entry name" value="HisKA_7TM"/>
    <property type="match status" value="1"/>
</dbReference>
<dbReference type="InterPro" id="IPR029016">
    <property type="entry name" value="GAF-like_dom_sf"/>
</dbReference>
<feature type="domain" description="GGDEF" evidence="3">
    <location>
        <begin position="861"/>
        <end position="994"/>
    </location>
</feature>
<dbReference type="InterPro" id="IPR029787">
    <property type="entry name" value="Nucleotide_cyclase"/>
</dbReference>
<dbReference type="Pfam" id="PF00990">
    <property type="entry name" value="GGDEF"/>
    <property type="match status" value="1"/>
</dbReference>
<proteinExistence type="predicted"/>
<dbReference type="AlphaFoldDB" id="H5SER7"/>
<sequence length="998" mass="112924">MRAGRWFTWIMGSMSLWSFFYALELMSLSLTWKLFWARLEYLGIVSLPLFWLFFVLEFSGHADLLNPRVRNLFWVLPAITLLMVFTNDLHHGIWRDYRLEGPPFYLAVYEHGGYFWIHTVYSYALIFIGASILGISALQMSGLYRLQAASIFVGILLSILANVIYLSGHIPLPGLDITPLAFLLTTLGILWARWRYMFLKITPLPFSTIVENLQEATLALDHNQVLLYLNPAAEKWTGKRYEEAVGKPLEEVCSFASMVREELLTSHPAPKRITLSMAGQERAVEVSLEPLKLLDERKGTLIILRDVTELQQIENIRQRQRAILQALSLAALELIQTSSWENVMPALLEGLGQAADVSRVYLFENGWDNQGRLITSQRFEWAAPHATPQINNPELQSLPLQEGFERWIEVLGRNEVIAGNVTTFPESEQGLLKAQAIRSLLVVPIFIETRWWGFLGFDECRKERSWEDEEIQALKLAGRLIGEAIQRRELEKQSEQYQQTLDTLQELILLALQSDSPEKMGQTIVDQLGFLTGAEHVFFTLWDERQQRAIPLAAYGKYREDYPKMRPQPGQKTLTASVLELGHTLVIEDTLDTPYLDPQLARLFETRTMLAIPLIANGRKLGALLLGYSGPHAFTPQEIAIGERTAALVALTLLKFKAVEQAEQRAREAHTLRQAGTIITSTLHSNEVVERILTELRKVIPYDSASVQLLRDGALEIVGGQGWEDKEKVIGMRLVLDGRNPNTLVMHTLEPLLVRDTSVYPEFQNPPHDRIRSWLGVPLIAHGRAIGLLAVDSHQENFFTEEQVSLVMAFANQVAIALENARLYEETQAQALTDPLTGIYNRRGLIELGKLELARAIRQRKPFSAVMLDIDHFKRINDTYGHPVGDQVLQALARRCTQAARDLDLVGRYGGEEFLILLPEADWHAGLNVANRVRLLVAGTAIPTRAGPLRITISLGVSQHQPQDKGLEEMIERADRALYQAKEGGRNQAVAFEEMRQV</sequence>
<evidence type="ECO:0000259" key="3">
    <source>
        <dbReference type="PROSITE" id="PS50887"/>
    </source>
</evidence>
<dbReference type="Gene3D" id="3.30.450.40">
    <property type="match status" value="3"/>
</dbReference>
<dbReference type="PROSITE" id="PS50112">
    <property type="entry name" value="PAS"/>
    <property type="match status" value="1"/>
</dbReference>
<organism evidence="4">
    <name type="scientific">uncultured Chloroflexota bacterium</name>
    <dbReference type="NCBI Taxonomy" id="166587"/>
    <lineage>
        <taxon>Bacteria</taxon>
        <taxon>Bacillati</taxon>
        <taxon>Chloroflexota</taxon>
        <taxon>environmental samples</taxon>
    </lineage>
</organism>
<dbReference type="Pfam" id="PF01590">
    <property type="entry name" value="GAF"/>
    <property type="match status" value="2"/>
</dbReference>
<dbReference type="SUPFAM" id="SSF55785">
    <property type="entry name" value="PYP-like sensor domain (PAS domain)"/>
    <property type="match status" value="1"/>
</dbReference>
<dbReference type="GO" id="GO:0005886">
    <property type="term" value="C:plasma membrane"/>
    <property type="evidence" value="ECO:0007669"/>
    <property type="project" value="TreeGrafter"/>
</dbReference>
<dbReference type="SUPFAM" id="SSF55073">
    <property type="entry name" value="Nucleotide cyclase"/>
    <property type="match status" value="1"/>
</dbReference>
<dbReference type="InterPro" id="IPR003018">
    <property type="entry name" value="GAF"/>
</dbReference>
<dbReference type="SUPFAM" id="SSF55781">
    <property type="entry name" value="GAF domain-like"/>
    <property type="match status" value="3"/>
</dbReference>
<dbReference type="PROSITE" id="PS50887">
    <property type="entry name" value="GGDEF"/>
    <property type="match status" value="1"/>
</dbReference>
<feature type="transmembrane region" description="Helical" evidence="1">
    <location>
        <begin position="41"/>
        <end position="60"/>
    </location>
</feature>
<feature type="transmembrane region" description="Helical" evidence="1">
    <location>
        <begin position="7"/>
        <end position="29"/>
    </location>
</feature>
<dbReference type="GO" id="GO:0052621">
    <property type="term" value="F:diguanylate cyclase activity"/>
    <property type="evidence" value="ECO:0007669"/>
    <property type="project" value="TreeGrafter"/>
</dbReference>
<dbReference type="SMART" id="SM00091">
    <property type="entry name" value="PAS"/>
    <property type="match status" value="1"/>
</dbReference>
<feature type="transmembrane region" description="Helical" evidence="1">
    <location>
        <begin position="72"/>
        <end position="94"/>
    </location>
</feature>
<keyword evidence="1" id="KW-0472">Membrane</keyword>
<gene>
    <name evidence="4" type="ORF">HGMM_F17E05C13</name>
</gene>
<dbReference type="EMBL" id="AP011696">
    <property type="protein sequence ID" value="BAL54653.1"/>
    <property type="molecule type" value="Genomic_DNA"/>
</dbReference>
<dbReference type="SMART" id="SM00065">
    <property type="entry name" value="GAF"/>
    <property type="match status" value="3"/>
</dbReference>
<reference evidence="4" key="1">
    <citation type="journal article" date="2005" name="Environ. Microbiol.">
        <title>Genetic and functional properties of uncultivated thermophilic crenarchaeotes from a subsurface gold mine as revealed by analysis of genome fragments.</title>
        <authorList>
            <person name="Nunoura T."/>
            <person name="Hirayama H."/>
            <person name="Takami H."/>
            <person name="Oida H."/>
            <person name="Nishi S."/>
            <person name="Shimamura S."/>
            <person name="Suzuki Y."/>
            <person name="Inagaki F."/>
            <person name="Takai K."/>
            <person name="Nealson K.H."/>
            <person name="Horikoshi K."/>
        </authorList>
    </citation>
    <scope>NUCLEOTIDE SEQUENCE</scope>
</reference>
<dbReference type="Gene3D" id="3.30.70.270">
    <property type="match status" value="1"/>
</dbReference>
<dbReference type="InterPro" id="IPR013767">
    <property type="entry name" value="PAS_fold"/>
</dbReference>
<reference evidence="4" key="2">
    <citation type="journal article" date="2012" name="PLoS ONE">
        <title>A Deeply Branching Thermophilic Bacterium with an Ancient Acetyl-CoA Pathway Dominates a Subsurface Ecosystem.</title>
        <authorList>
            <person name="Takami H."/>
            <person name="Noguchi H."/>
            <person name="Takaki Y."/>
            <person name="Uchiyama I."/>
            <person name="Toyoda A."/>
            <person name="Nishi S."/>
            <person name="Chee G.-J."/>
            <person name="Arai W."/>
            <person name="Nunoura T."/>
            <person name="Itoh T."/>
            <person name="Hattori M."/>
            <person name="Takai K."/>
        </authorList>
    </citation>
    <scope>NUCLEOTIDE SEQUENCE</scope>
</reference>
<dbReference type="Gene3D" id="3.30.450.20">
    <property type="entry name" value="PAS domain"/>
    <property type="match status" value="1"/>
</dbReference>
<dbReference type="CDD" id="cd00130">
    <property type="entry name" value="PAS"/>
    <property type="match status" value="1"/>
</dbReference>
<dbReference type="NCBIfam" id="TIGR00229">
    <property type="entry name" value="sensory_box"/>
    <property type="match status" value="1"/>
</dbReference>
<dbReference type="Pfam" id="PF00989">
    <property type="entry name" value="PAS"/>
    <property type="match status" value="1"/>
</dbReference>
<dbReference type="GO" id="GO:0043709">
    <property type="term" value="P:cell adhesion involved in single-species biofilm formation"/>
    <property type="evidence" value="ECO:0007669"/>
    <property type="project" value="TreeGrafter"/>
</dbReference>
<dbReference type="FunFam" id="3.30.70.270:FF:000001">
    <property type="entry name" value="Diguanylate cyclase domain protein"/>
    <property type="match status" value="1"/>
</dbReference>
<evidence type="ECO:0000313" key="4">
    <source>
        <dbReference type="EMBL" id="BAL54653.1"/>
    </source>
</evidence>
<dbReference type="InterPro" id="IPR050469">
    <property type="entry name" value="Diguanylate_Cyclase"/>
</dbReference>
<dbReference type="InterPro" id="IPR000160">
    <property type="entry name" value="GGDEF_dom"/>
</dbReference>
<dbReference type="PANTHER" id="PTHR45138">
    <property type="entry name" value="REGULATORY COMPONENTS OF SENSORY TRANSDUCTION SYSTEM"/>
    <property type="match status" value="1"/>
</dbReference>
<dbReference type="InterPro" id="IPR031621">
    <property type="entry name" value="HisKA_7TM"/>
</dbReference>
<accession>H5SER7</accession>
<dbReference type="Pfam" id="PF13185">
    <property type="entry name" value="GAF_2"/>
    <property type="match status" value="1"/>
</dbReference>
<dbReference type="InterPro" id="IPR000014">
    <property type="entry name" value="PAS"/>
</dbReference>
<name>H5SER7_9CHLR</name>
<feature type="transmembrane region" description="Helical" evidence="1">
    <location>
        <begin position="114"/>
        <end position="134"/>
    </location>
</feature>
<dbReference type="GO" id="GO:1902201">
    <property type="term" value="P:negative regulation of bacterial-type flagellum-dependent cell motility"/>
    <property type="evidence" value="ECO:0007669"/>
    <property type="project" value="TreeGrafter"/>
</dbReference>
<evidence type="ECO:0000259" key="2">
    <source>
        <dbReference type="PROSITE" id="PS50112"/>
    </source>
</evidence>
<feature type="transmembrane region" description="Helical" evidence="1">
    <location>
        <begin position="146"/>
        <end position="165"/>
    </location>
</feature>
<dbReference type="NCBIfam" id="TIGR00254">
    <property type="entry name" value="GGDEF"/>
    <property type="match status" value="1"/>
</dbReference>
<evidence type="ECO:0000256" key="1">
    <source>
        <dbReference type="SAM" id="Phobius"/>
    </source>
</evidence>
<dbReference type="InterPro" id="IPR043128">
    <property type="entry name" value="Rev_trsase/Diguanyl_cyclase"/>
</dbReference>
<dbReference type="GO" id="GO:0006355">
    <property type="term" value="P:regulation of DNA-templated transcription"/>
    <property type="evidence" value="ECO:0007669"/>
    <property type="project" value="InterPro"/>
</dbReference>
<feature type="domain" description="PAS" evidence="2">
    <location>
        <begin position="202"/>
        <end position="262"/>
    </location>
</feature>
<dbReference type="CDD" id="cd01949">
    <property type="entry name" value="GGDEF"/>
    <property type="match status" value="1"/>
</dbReference>
<dbReference type="InterPro" id="IPR035965">
    <property type="entry name" value="PAS-like_dom_sf"/>
</dbReference>
<dbReference type="PANTHER" id="PTHR45138:SF9">
    <property type="entry name" value="DIGUANYLATE CYCLASE DGCM-RELATED"/>
    <property type="match status" value="1"/>
</dbReference>
<keyword evidence="1" id="KW-0812">Transmembrane</keyword>
<dbReference type="SMART" id="SM00267">
    <property type="entry name" value="GGDEF"/>
    <property type="match status" value="1"/>
</dbReference>
<keyword evidence="1" id="KW-1133">Transmembrane helix</keyword>